<dbReference type="EMBL" id="JAOYFB010000037">
    <property type="protein sequence ID" value="KAK4023222.1"/>
    <property type="molecule type" value="Genomic_DNA"/>
</dbReference>
<evidence type="ECO:0000313" key="2">
    <source>
        <dbReference type="Proteomes" id="UP001234178"/>
    </source>
</evidence>
<dbReference type="Proteomes" id="UP001234178">
    <property type="component" value="Unassembled WGS sequence"/>
</dbReference>
<proteinExistence type="predicted"/>
<name>A0ABR0ADM6_9CRUS</name>
<accession>A0ABR0ADM6</accession>
<reference evidence="1 2" key="1">
    <citation type="journal article" date="2023" name="Nucleic Acids Res.">
        <title>The hologenome of Daphnia magna reveals possible DNA methylation and microbiome-mediated evolution of the host genome.</title>
        <authorList>
            <person name="Chaturvedi A."/>
            <person name="Li X."/>
            <person name="Dhandapani V."/>
            <person name="Marshall H."/>
            <person name="Kissane S."/>
            <person name="Cuenca-Cambronero M."/>
            <person name="Asole G."/>
            <person name="Calvet F."/>
            <person name="Ruiz-Romero M."/>
            <person name="Marangio P."/>
            <person name="Guigo R."/>
            <person name="Rago D."/>
            <person name="Mirbahai L."/>
            <person name="Eastwood N."/>
            <person name="Colbourne J.K."/>
            <person name="Zhou J."/>
            <person name="Mallon E."/>
            <person name="Orsini L."/>
        </authorList>
    </citation>
    <scope>NUCLEOTIDE SEQUENCE [LARGE SCALE GENOMIC DNA]</scope>
    <source>
        <strain evidence="1">LRV0_1</strain>
    </source>
</reference>
<protein>
    <submittedName>
        <fullName evidence="1">Uncharacterized protein</fullName>
    </submittedName>
</protein>
<evidence type="ECO:0000313" key="1">
    <source>
        <dbReference type="EMBL" id="KAK4023222.1"/>
    </source>
</evidence>
<organism evidence="1 2">
    <name type="scientific">Daphnia magna</name>
    <dbReference type="NCBI Taxonomy" id="35525"/>
    <lineage>
        <taxon>Eukaryota</taxon>
        <taxon>Metazoa</taxon>
        <taxon>Ecdysozoa</taxon>
        <taxon>Arthropoda</taxon>
        <taxon>Crustacea</taxon>
        <taxon>Branchiopoda</taxon>
        <taxon>Diplostraca</taxon>
        <taxon>Cladocera</taxon>
        <taxon>Anomopoda</taxon>
        <taxon>Daphniidae</taxon>
        <taxon>Daphnia</taxon>
    </lineage>
</organism>
<sequence>MSTNLTATRSNQQQSALHGGLLRELYRRLFATPVAANPFLLSALYGTDLFIIQRAPLPANPRVYLDYHRLLFRLFSVRQPHDQNPRNAPAYSYIHRKGASFCRHTIYTRSIFIACVKRVSAQRCLIQPQTSCEWNRTMGTRVRGFIRYQREKLSQQMIVDQKLTAEKNLKNSEFSLSVGSRCIVLLRHHGGNKHNNIKQTDPQTPPSEVGHWTMETPPAAMSYSYLNKYLHTCANAFQKRGLSVDTTQIGPHRALASRHGSTPIPRFQAPATYC</sequence>
<keyword evidence="2" id="KW-1185">Reference proteome</keyword>
<gene>
    <name evidence="1" type="ORF">OUZ56_008645</name>
</gene>
<comment type="caution">
    <text evidence="1">The sequence shown here is derived from an EMBL/GenBank/DDBJ whole genome shotgun (WGS) entry which is preliminary data.</text>
</comment>